<evidence type="ECO:0000256" key="1">
    <source>
        <dbReference type="SAM" id="MobiDB-lite"/>
    </source>
</evidence>
<reference evidence="2 3" key="1">
    <citation type="journal article" date="2021" name="Elife">
        <title>Chloroplast acquisition without the gene transfer in kleptoplastic sea slugs, Plakobranchus ocellatus.</title>
        <authorList>
            <person name="Maeda T."/>
            <person name="Takahashi S."/>
            <person name="Yoshida T."/>
            <person name="Shimamura S."/>
            <person name="Takaki Y."/>
            <person name="Nagai Y."/>
            <person name="Toyoda A."/>
            <person name="Suzuki Y."/>
            <person name="Arimoto A."/>
            <person name="Ishii H."/>
            <person name="Satoh N."/>
            <person name="Nishiyama T."/>
            <person name="Hasebe M."/>
            <person name="Maruyama T."/>
            <person name="Minagawa J."/>
            <person name="Obokata J."/>
            <person name="Shigenobu S."/>
        </authorList>
    </citation>
    <scope>NUCLEOTIDE SEQUENCE [LARGE SCALE GENOMIC DNA]</scope>
</reference>
<feature type="region of interest" description="Disordered" evidence="1">
    <location>
        <begin position="78"/>
        <end position="106"/>
    </location>
</feature>
<dbReference type="Proteomes" id="UP000735302">
    <property type="component" value="Unassembled WGS sequence"/>
</dbReference>
<gene>
    <name evidence="2" type="ORF">PoB_007141700</name>
</gene>
<feature type="non-terminal residue" evidence="2">
    <location>
        <position position="176"/>
    </location>
</feature>
<sequence>MIIIPLMNHIFTVEKPHNEDRALLKQVSKKAKPDLFAVERCRATLAGRPTLGWNSRSILRVDSKSKFIVNLSSAKQIMGKPKQKKDSYKPYLGNKKEGQGFADKRKKKAAYEYLKLLKKEKNSTTRSGDTDAPKHKPLEFLKSQIKSPQQGKKKHAFSAAEKIARKKQEEKQSKKR</sequence>
<dbReference type="EMBL" id="BLXT01007982">
    <property type="protein sequence ID" value="GFO44912.1"/>
    <property type="molecule type" value="Genomic_DNA"/>
</dbReference>
<dbReference type="AlphaFoldDB" id="A0AAV4DKW2"/>
<evidence type="ECO:0000313" key="3">
    <source>
        <dbReference type="Proteomes" id="UP000735302"/>
    </source>
</evidence>
<feature type="region of interest" description="Disordered" evidence="1">
    <location>
        <begin position="121"/>
        <end position="176"/>
    </location>
</feature>
<evidence type="ECO:0000313" key="2">
    <source>
        <dbReference type="EMBL" id="GFO44912.1"/>
    </source>
</evidence>
<feature type="compositionally biased region" description="Basic and acidic residues" evidence="1">
    <location>
        <begin position="121"/>
        <end position="139"/>
    </location>
</feature>
<feature type="compositionally biased region" description="Basic and acidic residues" evidence="1">
    <location>
        <begin position="162"/>
        <end position="176"/>
    </location>
</feature>
<accession>A0AAV4DKW2</accession>
<comment type="caution">
    <text evidence="2">The sequence shown here is derived from an EMBL/GenBank/DDBJ whole genome shotgun (WGS) entry which is preliminary data.</text>
</comment>
<proteinExistence type="predicted"/>
<protein>
    <submittedName>
        <fullName evidence="2">Thyroid transcription factor 1-associated protein 26</fullName>
    </submittedName>
</protein>
<keyword evidence="3" id="KW-1185">Reference proteome</keyword>
<name>A0AAV4DKW2_9GAST</name>
<organism evidence="2 3">
    <name type="scientific">Plakobranchus ocellatus</name>
    <dbReference type="NCBI Taxonomy" id="259542"/>
    <lineage>
        <taxon>Eukaryota</taxon>
        <taxon>Metazoa</taxon>
        <taxon>Spiralia</taxon>
        <taxon>Lophotrochozoa</taxon>
        <taxon>Mollusca</taxon>
        <taxon>Gastropoda</taxon>
        <taxon>Heterobranchia</taxon>
        <taxon>Euthyneura</taxon>
        <taxon>Panpulmonata</taxon>
        <taxon>Sacoglossa</taxon>
        <taxon>Placobranchoidea</taxon>
        <taxon>Plakobranchidae</taxon>
        <taxon>Plakobranchus</taxon>
    </lineage>
</organism>
<feature type="compositionally biased region" description="Basic and acidic residues" evidence="1">
    <location>
        <begin position="84"/>
        <end position="98"/>
    </location>
</feature>